<feature type="transmembrane region" description="Helical" evidence="7">
    <location>
        <begin position="115"/>
        <end position="140"/>
    </location>
</feature>
<comment type="subcellular location">
    <subcellularLocation>
        <location evidence="1 7">Cell membrane</location>
        <topology evidence="1 7">Multi-pass membrane protein</topology>
    </subcellularLocation>
</comment>
<dbReference type="InterPro" id="IPR000515">
    <property type="entry name" value="MetI-like"/>
</dbReference>
<reference evidence="9 10" key="1">
    <citation type="journal article" date="2021" name="Microbiol. Resour. Announc.">
        <title>Complete Genome Sequences of Three Human Oral Treponema parvum Isolates.</title>
        <authorList>
            <person name="Zeng H."/>
            <person name="Watt R.M."/>
        </authorList>
    </citation>
    <scope>NUCLEOTIDE SEQUENCE [LARGE SCALE GENOMIC DNA]</scope>
    <source>
        <strain evidence="9 10">ATCC 700770</strain>
    </source>
</reference>
<dbReference type="Proteomes" id="UP000671908">
    <property type="component" value="Chromosome"/>
</dbReference>
<feature type="transmembrane region" description="Helical" evidence="7">
    <location>
        <begin position="12"/>
        <end position="31"/>
    </location>
</feature>
<dbReference type="SUPFAM" id="SSF161098">
    <property type="entry name" value="MetI-like"/>
    <property type="match status" value="1"/>
</dbReference>
<dbReference type="GO" id="GO:0005886">
    <property type="term" value="C:plasma membrane"/>
    <property type="evidence" value="ECO:0007669"/>
    <property type="project" value="UniProtKB-SubCell"/>
</dbReference>
<keyword evidence="5 7" id="KW-1133">Transmembrane helix</keyword>
<sequence length="253" mass="28193">MSVSVVNSMGKVVSFCGLKNFINLFSAGAFWNSLFLTIRFTVMIVPAQIITGVFLGLLATDPKRKTDMVRTIFAFPMAVSSACASIIWLLLFNPTTGLVNWVLGKSIDWLANGNLALLMVTVATWWLTMGMNFIYAYSGLQAIPASLYEYSCVEGANYFQTLWYITLPSMSPTLFFLLIVNTIGAFQTFTQVKLMTLGGPANKTSVLSYSIYKEAFLNNRWGYASAQSIVFLIILLIISIIQFRTEKKGVFYQ</sequence>
<dbReference type="PANTHER" id="PTHR30193">
    <property type="entry name" value="ABC TRANSPORTER PERMEASE PROTEIN"/>
    <property type="match status" value="1"/>
</dbReference>
<dbReference type="InterPro" id="IPR051393">
    <property type="entry name" value="ABC_transporter_permease"/>
</dbReference>
<dbReference type="AlphaFoldDB" id="A0A975IED6"/>
<proteinExistence type="inferred from homology"/>
<dbReference type="RefSeq" id="WP_210120461.1">
    <property type="nucleotide sequence ID" value="NZ_CP054142.1"/>
</dbReference>
<dbReference type="PANTHER" id="PTHR30193:SF37">
    <property type="entry name" value="INNER MEMBRANE ABC TRANSPORTER PERMEASE PROTEIN YCJO"/>
    <property type="match status" value="1"/>
</dbReference>
<keyword evidence="4 7" id="KW-0812">Transmembrane</keyword>
<accession>A0A975IED6</accession>
<feature type="transmembrane region" description="Helical" evidence="7">
    <location>
        <begin position="221"/>
        <end position="243"/>
    </location>
</feature>
<evidence type="ECO:0000256" key="7">
    <source>
        <dbReference type="RuleBase" id="RU363032"/>
    </source>
</evidence>
<organism evidence="9 10">
    <name type="scientific">Treponema parvum</name>
    <dbReference type="NCBI Taxonomy" id="138851"/>
    <lineage>
        <taxon>Bacteria</taxon>
        <taxon>Pseudomonadati</taxon>
        <taxon>Spirochaetota</taxon>
        <taxon>Spirochaetia</taxon>
        <taxon>Spirochaetales</taxon>
        <taxon>Treponemataceae</taxon>
        <taxon>Treponema</taxon>
    </lineage>
</organism>
<dbReference type="Gene3D" id="1.10.3720.10">
    <property type="entry name" value="MetI-like"/>
    <property type="match status" value="1"/>
</dbReference>
<feature type="transmembrane region" description="Helical" evidence="7">
    <location>
        <begin position="37"/>
        <end position="60"/>
    </location>
</feature>
<protein>
    <submittedName>
        <fullName evidence="9">Sugar ABC transporter permease</fullName>
    </submittedName>
</protein>
<keyword evidence="6 7" id="KW-0472">Membrane</keyword>
<name>A0A975IED6_9SPIR</name>
<evidence type="ECO:0000313" key="9">
    <source>
        <dbReference type="EMBL" id="QTQ13783.1"/>
    </source>
</evidence>
<evidence type="ECO:0000256" key="6">
    <source>
        <dbReference type="ARBA" id="ARBA00023136"/>
    </source>
</evidence>
<feature type="transmembrane region" description="Helical" evidence="7">
    <location>
        <begin position="72"/>
        <end position="95"/>
    </location>
</feature>
<keyword evidence="10" id="KW-1185">Reference proteome</keyword>
<dbReference type="EMBL" id="CP054142">
    <property type="protein sequence ID" value="QTQ13783.1"/>
    <property type="molecule type" value="Genomic_DNA"/>
</dbReference>
<dbReference type="Pfam" id="PF00528">
    <property type="entry name" value="BPD_transp_1"/>
    <property type="match status" value="1"/>
</dbReference>
<evidence type="ECO:0000313" key="10">
    <source>
        <dbReference type="Proteomes" id="UP000671908"/>
    </source>
</evidence>
<evidence type="ECO:0000256" key="3">
    <source>
        <dbReference type="ARBA" id="ARBA00022475"/>
    </source>
</evidence>
<feature type="domain" description="ABC transmembrane type-1" evidence="8">
    <location>
        <begin position="34"/>
        <end position="242"/>
    </location>
</feature>
<feature type="transmembrane region" description="Helical" evidence="7">
    <location>
        <begin position="161"/>
        <end position="186"/>
    </location>
</feature>
<dbReference type="InterPro" id="IPR035906">
    <property type="entry name" value="MetI-like_sf"/>
</dbReference>
<dbReference type="GO" id="GO:0055085">
    <property type="term" value="P:transmembrane transport"/>
    <property type="evidence" value="ECO:0007669"/>
    <property type="project" value="InterPro"/>
</dbReference>
<dbReference type="CDD" id="cd06261">
    <property type="entry name" value="TM_PBP2"/>
    <property type="match status" value="1"/>
</dbReference>
<evidence type="ECO:0000256" key="2">
    <source>
        <dbReference type="ARBA" id="ARBA00022448"/>
    </source>
</evidence>
<evidence type="ECO:0000256" key="5">
    <source>
        <dbReference type="ARBA" id="ARBA00022989"/>
    </source>
</evidence>
<evidence type="ECO:0000259" key="8">
    <source>
        <dbReference type="PROSITE" id="PS50928"/>
    </source>
</evidence>
<dbReference type="PROSITE" id="PS50928">
    <property type="entry name" value="ABC_TM1"/>
    <property type="match status" value="1"/>
</dbReference>
<gene>
    <name evidence="9" type="ORF">HRQ91_04535</name>
</gene>
<dbReference type="KEGG" id="tpav:HRQ91_04535"/>
<keyword evidence="3" id="KW-1003">Cell membrane</keyword>
<keyword evidence="2 7" id="KW-0813">Transport</keyword>
<evidence type="ECO:0000256" key="1">
    <source>
        <dbReference type="ARBA" id="ARBA00004651"/>
    </source>
</evidence>
<comment type="similarity">
    <text evidence="7">Belongs to the binding-protein-dependent transport system permease family.</text>
</comment>
<evidence type="ECO:0000256" key="4">
    <source>
        <dbReference type="ARBA" id="ARBA00022692"/>
    </source>
</evidence>